<organism evidence="1 2">
    <name type="scientific">Prevotella veroralis F0319</name>
    <dbReference type="NCBI Taxonomy" id="649761"/>
    <lineage>
        <taxon>Bacteria</taxon>
        <taxon>Pseudomonadati</taxon>
        <taxon>Bacteroidota</taxon>
        <taxon>Bacteroidia</taxon>
        <taxon>Bacteroidales</taxon>
        <taxon>Prevotellaceae</taxon>
        <taxon>Prevotella</taxon>
    </lineage>
</organism>
<evidence type="ECO:0000313" key="2">
    <source>
        <dbReference type="Proteomes" id="UP000003327"/>
    </source>
</evidence>
<proteinExistence type="predicted"/>
<evidence type="ECO:0000313" key="1">
    <source>
        <dbReference type="EMBL" id="EEX18826.1"/>
    </source>
</evidence>
<dbReference type="HOGENOM" id="CLU_2846213_0_0_10"/>
<gene>
    <name evidence="1" type="ORF">HMPREF0973_01361</name>
</gene>
<dbReference type="EMBL" id="ACVA01000031">
    <property type="protein sequence ID" value="EEX18826.1"/>
    <property type="molecule type" value="Genomic_DNA"/>
</dbReference>
<sequence length="65" mass="7166">MNVVPKVGTDALVCPPIVPYSLLSKLLSLRTDEGVCPYCEAFISINEGTSFNSKLWLLQVDEYTS</sequence>
<accession>C9MP23</accession>
<keyword evidence="2" id="KW-1185">Reference proteome</keyword>
<protein>
    <submittedName>
        <fullName evidence="1">Uncharacterized protein</fullName>
    </submittedName>
</protein>
<name>C9MP23_9BACT</name>
<dbReference type="AlphaFoldDB" id="C9MP23"/>
<dbReference type="Proteomes" id="UP000003327">
    <property type="component" value="Unassembled WGS sequence"/>
</dbReference>
<comment type="caution">
    <text evidence="1">The sequence shown here is derived from an EMBL/GenBank/DDBJ whole genome shotgun (WGS) entry which is preliminary data.</text>
</comment>
<reference evidence="1 2" key="1">
    <citation type="submission" date="2009-09" db="EMBL/GenBank/DDBJ databases">
        <authorList>
            <person name="Weinstock G."/>
            <person name="Sodergren E."/>
            <person name="Clifton S."/>
            <person name="Fulton L."/>
            <person name="Fulton B."/>
            <person name="Courtney L."/>
            <person name="Fronick C."/>
            <person name="Harrison M."/>
            <person name="Strong C."/>
            <person name="Farmer C."/>
            <person name="Delahaunty K."/>
            <person name="Markovic C."/>
            <person name="Hall O."/>
            <person name="Minx P."/>
            <person name="Tomlinson C."/>
            <person name="Mitreva M."/>
            <person name="Nelson J."/>
            <person name="Hou S."/>
            <person name="Wollam A."/>
            <person name="Pepin K.H."/>
            <person name="Johnson M."/>
            <person name="Bhonagiri V."/>
            <person name="Nash W.E."/>
            <person name="Warren W."/>
            <person name="Chinwalla A."/>
            <person name="Mardis E.R."/>
            <person name="Wilson R.K."/>
        </authorList>
    </citation>
    <scope>NUCLEOTIDE SEQUENCE [LARGE SCALE GENOMIC DNA]</scope>
    <source>
        <strain evidence="1 2">F0319</strain>
    </source>
</reference>